<evidence type="ECO:0000259" key="6">
    <source>
        <dbReference type="Pfam" id="PF01048"/>
    </source>
</evidence>
<gene>
    <name evidence="7" type="primary">deoD</name>
    <name evidence="7" type="ORF">F6S87_02565</name>
</gene>
<dbReference type="CDD" id="cd09006">
    <property type="entry name" value="PNP_EcPNPI-like"/>
    <property type="match status" value="1"/>
</dbReference>
<feature type="domain" description="Nucleoside phosphorylase" evidence="6">
    <location>
        <begin position="17"/>
        <end position="223"/>
    </location>
</feature>
<protein>
    <recommendedName>
        <fullName evidence="2">Uridine phosphorylase</fullName>
        <ecNumber evidence="1">2.4.2.3</ecNumber>
    </recommendedName>
</protein>
<dbReference type="EMBL" id="VYSG01000001">
    <property type="protein sequence ID" value="NEG69523.1"/>
    <property type="molecule type" value="Genomic_DNA"/>
</dbReference>
<evidence type="ECO:0000256" key="4">
    <source>
        <dbReference type="ARBA" id="ARBA00022679"/>
    </source>
</evidence>
<name>A0A6I5NGM2_9BIFI</name>
<dbReference type="GO" id="GO:0004850">
    <property type="term" value="F:uridine phosphorylase activity"/>
    <property type="evidence" value="ECO:0007669"/>
    <property type="project" value="UniProtKB-EC"/>
</dbReference>
<dbReference type="HAMAP" id="MF_01627">
    <property type="entry name" value="Pur_nucleosid_phosp"/>
    <property type="match status" value="1"/>
</dbReference>
<dbReference type="InterPro" id="IPR035994">
    <property type="entry name" value="Nucleoside_phosphorylase_sf"/>
</dbReference>
<evidence type="ECO:0000256" key="3">
    <source>
        <dbReference type="ARBA" id="ARBA00022676"/>
    </source>
</evidence>
<sequence length="237" mass="25663">MATPHNEAEPGDYAETVLMPGDPLRAKYIAETFLDDARQVNGVRNCLGYTGTYKGVPVSTQASGMGIPSLSIYTHELASVYGVKNIIRVGSCGGVGKDVKLRDIILGEGSTTDSAVIENTFQPGIHYAPIADFELLDTAYHKAKELGISTKVGDVYAADRFYNDNVDMERLRDYGVLGIEMESAGLYLLGKQLGFRALSILTVSDMIFGEGSTTSEERERSFNDMITLALETAIAVK</sequence>
<reference evidence="7 8" key="1">
    <citation type="submission" date="2019-09" db="EMBL/GenBank/DDBJ databases">
        <title>Phylogenetic characterization of a novel taxon of the genus Bifidobacterium: Bifidobacterium choloepi sp. nov.</title>
        <authorList>
            <person name="Modesto M."/>
            <person name="Satti M."/>
        </authorList>
    </citation>
    <scope>NUCLEOTIDE SEQUENCE [LARGE SCALE GENOMIC DNA]</scope>
    <source>
        <strain evidence="7 8">BRDM6</strain>
    </source>
</reference>
<dbReference type="Gene3D" id="3.40.50.1580">
    <property type="entry name" value="Nucleoside phosphorylase domain"/>
    <property type="match status" value="1"/>
</dbReference>
<dbReference type="RefSeq" id="WP_163227080.1">
    <property type="nucleotide sequence ID" value="NZ_VYSG01000001.1"/>
</dbReference>
<keyword evidence="8" id="KW-1185">Reference proteome</keyword>
<dbReference type="GO" id="GO:0004731">
    <property type="term" value="F:purine-nucleoside phosphorylase activity"/>
    <property type="evidence" value="ECO:0007669"/>
    <property type="project" value="InterPro"/>
</dbReference>
<dbReference type="InterPro" id="IPR000845">
    <property type="entry name" value="Nucleoside_phosphorylase_d"/>
</dbReference>
<organism evidence="7 8">
    <name type="scientific">Bifidobacterium choloepi</name>
    <dbReference type="NCBI Taxonomy" id="2614131"/>
    <lineage>
        <taxon>Bacteria</taxon>
        <taxon>Bacillati</taxon>
        <taxon>Actinomycetota</taxon>
        <taxon>Actinomycetes</taxon>
        <taxon>Bifidobacteriales</taxon>
        <taxon>Bifidobacteriaceae</taxon>
        <taxon>Bifidobacterium</taxon>
    </lineage>
</organism>
<dbReference type="AlphaFoldDB" id="A0A6I5NGM2"/>
<dbReference type="GO" id="GO:0005829">
    <property type="term" value="C:cytosol"/>
    <property type="evidence" value="ECO:0007669"/>
    <property type="project" value="TreeGrafter"/>
</dbReference>
<keyword evidence="3 7" id="KW-0328">Glycosyltransferase</keyword>
<comment type="caution">
    <text evidence="7">The sequence shown here is derived from an EMBL/GenBank/DDBJ whole genome shotgun (WGS) entry which is preliminary data.</text>
</comment>
<dbReference type="PANTHER" id="PTHR43691:SF11">
    <property type="entry name" value="FI09636P-RELATED"/>
    <property type="match status" value="1"/>
</dbReference>
<dbReference type="Pfam" id="PF01048">
    <property type="entry name" value="PNP_UDP_1"/>
    <property type="match status" value="1"/>
</dbReference>
<proteinExistence type="inferred from homology"/>
<evidence type="ECO:0000256" key="2">
    <source>
        <dbReference type="ARBA" id="ARBA00021980"/>
    </source>
</evidence>
<comment type="catalytic activity">
    <reaction evidence="5">
        <text>uridine + phosphate = alpha-D-ribose 1-phosphate + uracil</text>
        <dbReference type="Rhea" id="RHEA:24388"/>
        <dbReference type="ChEBI" id="CHEBI:16704"/>
        <dbReference type="ChEBI" id="CHEBI:17568"/>
        <dbReference type="ChEBI" id="CHEBI:43474"/>
        <dbReference type="ChEBI" id="CHEBI:57720"/>
        <dbReference type="EC" id="2.4.2.3"/>
    </reaction>
</comment>
<evidence type="ECO:0000313" key="7">
    <source>
        <dbReference type="EMBL" id="NEG69523.1"/>
    </source>
</evidence>
<evidence type="ECO:0000313" key="8">
    <source>
        <dbReference type="Proteomes" id="UP000469292"/>
    </source>
</evidence>
<dbReference type="PANTHER" id="PTHR43691">
    <property type="entry name" value="URIDINE PHOSPHORYLASE"/>
    <property type="match status" value="1"/>
</dbReference>
<dbReference type="EC" id="2.4.2.3" evidence="1"/>
<dbReference type="SUPFAM" id="SSF53167">
    <property type="entry name" value="Purine and uridine phosphorylases"/>
    <property type="match status" value="1"/>
</dbReference>
<keyword evidence="4 7" id="KW-0808">Transferase</keyword>
<dbReference type="NCBIfam" id="NF004489">
    <property type="entry name" value="PRK05819.1"/>
    <property type="match status" value="1"/>
</dbReference>
<evidence type="ECO:0000256" key="1">
    <source>
        <dbReference type="ARBA" id="ARBA00011888"/>
    </source>
</evidence>
<dbReference type="NCBIfam" id="TIGR00107">
    <property type="entry name" value="deoD"/>
    <property type="match status" value="1"/>
</dbReference>
<evidence type="ECO:0000256" key="5">
    <source>
        <dbReference type="ARBA" id="ARBA00048447"/>
    </source>
</evidence>
<dbReference type="InterPro" id="IPR004402">
    <property type="entry name" value="DeoD-type"/>
</dbReference>
<dbReference type="GO" id="GO:0006152">
    <property type="term" value="P:purine nucleoside catabolic process"/>
    <property type="evidence" value="ECO:0007669"/>
    <property type="project" value="TreeGrafter"/>
</dbReference>
<dbReference type="Proteomes" id="UP000469292">
    <property type="component" value="Unassembled WGS sequence"/>
</dbReference>
<accession>A0A6I5NGM2</accession>